<dbReference type="Proteomes" id="UP000015104">
    <property type="component" value="Unassembled WGS sequence"/>
</dbReference>
<protein>
    <recommendedName>
        <fullName evidence="2">DDE-1 domain-containing protein</fullName>
    </recommendedName>
</protein>
<evidence type="ECO:0000313" key="4">
    <source>
        <dbReference type="Proteomes" id="UP000015104"/>
    </source>
</evidence>
<organism evidence="3 4">
    <name type="scientific">Tetranychus urticae</name>
    <name type="common">Two-spotted spider mite</name>
    <dbReference type="NCBI Taxonomy" id="32264"/>
    <lineage>
        <taxon>Eukaryota</taxon>
        <taxon>Metazoa</taxon>
        <taxon>Ecdysozoa</taxon>
        <taxon>Arthropoda</taxon>
        <taxon>Chelicerata</taxon>
        <taxon>Arachnida</taxon>
        <taxon>Acari</taxon>
        <taxon>Acariformes</taxon>
        <taxon>Trombidiformes</taxon>
        <taxon>Prostigmata</taxon>
        <taxon>Eleutherengona</taxon>
        <taxon>Raphignathae</taxon>
        <taxon>Tetranychoidea</taxon>
        <taxon>Tetranychidae</taxon>
        <taxon>Tetranychus</taxon>
    </lineage>
</organism>
<proteinExistence type="predicted"/>
<dbReference type="GO" id="GO:0003676">
    <property type="term" value="F:nucleic acid binding"/>
    <property type="evidence" value="ECO:0007669"/>
    <property type="project" value="InterPro"/>
</dbReference>
<reference evidence="4" key="1">
    <citation type="submission" date="2011-08" db="EMBL/GenBank/DDBJ databases">
        <authorList>
            <person name="Rombauts S."/>
        </authorList>
    </citation>
    <scope>NUCLEOTIDE SEQUENCE</scope>
    <source>
        <strain evidence="4">London</strain>
    </source>
</reference>
<evidence type="ECO:0000313" key="3">
    <source>
        <dbReference type="EnsemblMetazoa" id="tetur25g01500.1"/>
    </source>
</evidence>
<feature type="coiled-coil region" evidence="1">
    <location>
        <begin position="252"/>
        <end position="279"/>
    </location>
</feature>
<dbReference type="Pfam" id="PF03184">
    <property type="entry name" value="DDE_1"/>
    <property type="match status" value="1"/>
</dbReference>
<sequence length="345" mass="39464">MGEKALICLKEPNGEFGPTVREKLFKPANLFICCTSSGKMTTTLMRSFITEVYCPSVADSSILMIDSWTGQRNEDLYKVDGKNSKTFTIPAGATGFMQQIDFMSTECSSRVWLRLLERMSTLHSAVKPSMSRSEIPADQAWKTPLEADTFLSMPFDGKAKDLTVDQLKALVNIYYNACTPDRFLVGYMNEDAVNFLRELVLPRVKVFIFGPRGLICQLHNTDKEYECALANTQKMMKNFRFEMRLGLIPLNAAILQKHIERLEELNTEAEDLTKKIIEMGFWQVHDYEISFHYSIDFAIATILARVLPHKSDPCFPSRTALNEIDLLRVRYDIANCRWVSDQEDQ</sequence>
<keyword evidence="4" id="KW-1185">Reference proteome</keyword>
<evidence type="ECO:0000256" key="1">
    <source>
        <dbReference type="SAM" id="Coils"/>
    </source>
</evidence>
<reference evidence="3" key="2">
    <citation type="submission" date="2015-06" db="UniProtKB">
        <authorList>
            <consortium name="EnsemblMetazoa"/>
        </authorList>
    </citation>
    <scope>IDENTIFICATION</scope>
</reference>
<accession>T1KX86</accession>
<keyword evidence="1" id="KW-0175">Coiled coil</keyword>
<dbReference type="EMBL" id="CAEY01000677">
    <property type="status" value="NOT_ANNOTATED_CDS"/>
    <property type="molecule type" value="Genomic_DNA"/>
</dbReference>
<dbReference type="InterPro" id="IPR004875">
    <property type="entry name" value="DDE_SF_endonuclease_dom"/>
</dbReference>
<feature type="domain" description="DDE-1" evidence="2">
    <location>
        <begin position="26"/>
        <end position="101"/>
    </location>
</feature>
<dbReference type="HOGENOM" id="CLU_804937_0_0_1"/>
<dbReference type="AlphaFoldDB" id="T1KX86"/>
<name>T1KX86_TETUR</name>
<dbReference type="EnsemblMetazoa" id="tetur25g01500.1">
    <property type="protein sequence ID" value="tetur25g01500.1"/>
    <property type="gene ID" value="tetur25g01500"/>
</dbReference>
<evidence type="ECO:0000259" key="2">
    <source>
        <dbReference type="Pfam" id="PF03184"/>
    </source>
</evidence>